<proteinExistence type="predicted"/>
<name>A0A382KF44_9ZZZZ</name>
<accession>A0A382KF44</accession>
<reference evidence="1" key="1">
    <citation type="submission" date="2018-05" db="EMBL/GenBank/DDBJ databases">
        <authorList>
            <person name="Lanie J.A."/>
            <person name="Ng W.-L."/>
            <person name="Kazmierczak K.M."/>
            <person name="Andrzejewski T.M."/>
            <person name="Davidsen T.M."/>
            <person name="Wayne K.J."/>
            <person name="Tettelin H."/>
            <person name="Glass J.I."/>
            <person name="Rusch D."/>
            <person name="Podicherti R."/>
            <person name="Tsui H.-C.T."/>
            <person name="Winkler M.E."/>
        </authorList>
    </citation>
    <scope>NUCLEOTIDE SEQUENCE</scope>
</reference>
<dbReference type="Gene3D" id="2.60.120.430">
    <property type="entry name" value="Galactose-binding lectin"/>
    <property type="match status" value="1"/>
</dbReference>
<dbReference type="AlphaFoldDB" id="A0A382KF44"/>
<sequence length="197" mass="22490">MKTITKILLFTLTALLVLAGCTIPLELPSHDAGFHFKHYERVKVDAKRFPWVGSEIDLKQGDRVLVLASGKVTTCRHCGSQHIDKSATSSLYMRIGENSTFKSYKLSATNDSGRVDGNGYYYDFRSVFDGELQFAVRDWRNYPPPKAYYRDNSGSLLLDVFVYDSKQKEGFKRFLRAMMQNNPEDLMFTAQAQAFLK</sequence>
<evidence type="ECO:0000313" key="1">
    <source>
        <dbReference type="EMBL" id="SVC22063.1"/>
    </source>
</evidence>
<protein>
    <submittedName>
        <fullName evidence="1">Uncharacterized protein</fullName>
    </submittedName>
</protein>
<organism evidence="1">
    <name type="scientific">marine metagenome</name>
    <dbReference type="NCBI Taxonomy" id="408172"/>
    <lineage>
        <taxon>unclassified sequences</taxon>
        <taxon>metagenomes</taxon>
        <taxon>ecological metagenomes</taxon>
    </lineage>
</organism>
<dbReference type="PROSITE" id="PS51257">
    <property type="entry name" value="PROKAR_LIPOPROTEIN"/>
    <property type="match status" value="1"/>
</dbReference>
<dbReference type="EMBL" id="UINC01079750">
    <property type="protein sequence ID" value="SVC22063.1"/>
    <property type="molecule type" value="Genomic_DNA"/>
</dbReference>
<gene>
    <name evidence="1" type="ORF">METZ01_LOCUS274917</name>
</gene>